<reference evidence="8" key="1">
    <citation type="journal article" date="2015" name="Sci. Rep.">
        <title>Tissue- and time-dependent transcription in Ixodes ricinus salivary glands and midguts when blood feeding on the vertebrate host.</title>
        <authorList>
            <person name="Kotsyfakis M."/>
            <person name="Schwarz A."/>
            <person name="Erhart J."/>
            <person name="Ribeiro J.M."/>
        </authorList>
    </citation>
    <scope>NUCLEOTIDE SEQUENCE</scope>
    <source>
        <tissue evidence="8">Salivary gland and midgut</tissue>
    </source>
</reference>
<evidence type="ECO:0000256" key="2">
    <source>
        <dbReference type="ARBA" id="ARBA00022617"/>
    </source>
</evidence>
<evidence type="ECO:0000256" key="3">
    <source>
        <dbReference type="ARBA" id="ARBA00022723"/>
    </source>
</evidence>
<keyword evidence="3" id="KW-0479">Metal-binding</keyword>
<name>V5GLK3_IXORI</name>
<dbReference type="PANTHER" id="PTHR24302:SF15">
    <property type="entry name" value="FATTY-ACID PEROXYGENASE"/>
    <property type="match status" value="1"/>
</dbReference>
<dbReference type="Gene3D" id="1.10.630.10">
    <property type="entry name" value="Cytochrome P450"/>
    <property type="match status" value="1"/>
</dbReference>
<dbReference type="PANTHER" id="PTHR24302">
    <property type="entry name" value="CYTOCHROME P450 FAMILY 3"/>
    <property type="match status" value="1"/>
</dbReference>
<feature type="region of interest" description="Disordered" evidence="7">
    <location>
        <begin position="437"/>
        <end position="462"/>
    </location>
</feature>
<dbReference type="GO" id="GO:0016705">
    <property type="term" value="F:oxidoreductase activity, acting on paired donors, with incorporation or reduction of molecular oxygen"/>
    <property type="evidence" value="ECO:0007669"/>
    <property type="project" value="InterPro"/>
</dbReference>
<dbReference type="InterPro" id="IPR050705">
    <property type="entry name" value="Cytochrome_P450_3A"/>
</dbReference>
<evidence type="ECO:0000256" key="4">
    <source>
        <dbReference type="ARBA" id="ARBA00023002"/>
    </source>
</evidence>
<evidence type="ECO:0000256" key="6">
    <source>
        <dbReference type="ARBA" id="ARBA00023033"/>
    </source>
</evidence>
<organism evidence="8">
    <name type="scientific">Ixodes ricinus</name>
    <name type="common">Common tick</name>
    <name type="synonym">Acarus ricinus</name>
    <dbReference type="NCBI Taxonomy" id="34613"/>
    <lineage>
        <taxon>Eukaryota</taxon>
        <taxon>Metazoa</taxon>
        <taxon>Ecdysozoa</taxon>
        <taxon>Arthropoda</taxon>
        <taxon>Chelicerata</taxon>
        <taxon>Arachnida</taxon>
        <taxon>Acari</taxon>
        <taxon>Parasitiformes</taxon>
        <taxon>Ixodida</taxon>
        <taxon>Ixodoidea</taxon>
        <taxon>Ixodidae</taxon>
        <taxon>Ixodinae</taxon>
        <taxon>Ixodes</taxon>
    </lineage>
</organism>
<dbReference type="AlphaFoldDB" id="V5GLK3"/>
<dbReference type="GO" id="GO:0020037">
    <property type="term" value="F:heme binding"/>
    <property type="evidence" value="ECO:0007669"/>
    <property type="project" value="InterPro"/>
</dbReference>
<dbReference type="GO" id="GO:0005506">
    <property type="term" value="F:iron ion binding"/>
    <property type="evidence" value="ECO:0007669"/>
    <property type="project" value="InterPro"/>
</dbReference>
<evidence type="ECO:0000256" key="7">
    <source>
        <dbReference type="SAM" id="MobiDB-lite"/>
    </source>
</evidence>
<dbReference type="PRINTS" id="PR00463">
    <property type="entry name" value="EP450I"/>
</dbReference>
<keyword evidence="2" id="KW-0349">Heme</keyword>
<feature type="region of interest" description="Disordered" evidence="7">
    <location>
        <begin position="378"/>
        <end position="403"/>
    </location>
</feature>
<evidence type="ECO:0000313" key="8">
    <source>
        <dbReference type="EMBL" id="JAB71220.1"/>
    </source>
</evidence>
<dbReference type="SUPFAM" id="SSF48264">
    <property type="entry name" value="Cytochrome P450"/>
    <property type="match status" value="1"/>
</dbReference>
<keyword evidence="4" id="KW-0560">Oxidoreductase</keyword>
<accession>V5GLK3</accession>
<dbReference type="InterPro" id="IPR001128">
    <property type="entry name" value="Cyt_P450"/>
</dbReference>
<proteinExistence type="evidence at transcript level"/>
<dbReference type="GO" id="GO:0008395">
    <property type="term" value="F:steroid hydroxylase activity"/>
    <property type="evidence" value="ECO:0007669"/>
    <property type="project" value="TreeGrafter"/>
</dbReference>
<evidence type="ECO:0000256" key="1">
    <source>
        <dbReference type="ARBA" id="ARBA00010617"/>
    </source>
</evidence>
<protein>
    <submittedName>
        <fullName evidence="8">Putative cytochrome p450 cyp3/cyp5/cyp6/cyp9 subfamily</fullName>
    </submittedName>
</protein>
<dbReference type="Pfam" id="PF00067">
    <property type="entry name" value="p450"/>
    <property type="match status" value="1"/>
</dbReference>
<keyword evidence="5" id="KW-0408">Iron</keyword>
<dbReference type="InterPro" id="IPR002401">
    <property type="entry name" value="Cyt_P450_E_grp-I"/>
</dbReference>
<evidence type="ECO:0000256" key="5">
    <source>
        <dbReference type="ARBA" id="ARBA00023004"/>
    </source>
</evidence>
<dbReference type="InterPro" id="IPR036396">
    <property type="entry name" value="Cyt_P450_sf"/>
</dbReference>
<comment type="similarity">
    <text evidence="1">Belongs to the cytochrome P450 family.</text>
</comment>
<dbReference type="PRINTS" id="PR00385">
    <property type="entry name" value="P450"/>
</dbReference>
<keyword evidence="6" id="KW-0503">Monooxygenase</keyword>
<dbReference type="EMBL" id="GANP01013248">
    <property type="protein sequence ID" value="JAB71220.1"/>
    <property type="molecule type" value="mRNA"/>
</dbReference>
<sequence length="462" mass="52635">MLQATLALVLLLIFLIFWVIRRTYSFWNGKGIPYLSFTDYVNLVYDNFTKPLHEVALKNYRRRGRLYGSYEGFVPTLAVGDPQLLRDIYVKDFKSFSDRIASNATGNPLWDKMMLNSPEEEWKATRTMMSPAFTTSRLKAMIPKIIATTKEFCKRLLREGEKKAAVEVSEIFEACAMDTTAALVYSLDLNTHENPDHPLVKCCKGFFGNLGGWKMILLFTMSRVFKLLPLEFPSKKGTEYVKEFTRHMAQQRCASKEKLEDVLQLCLDTVMSERSPDNFKISESEIEDIAAQCMLFFIAGSDTVTITLTWTAYCLALHPECQEKIIEEIDNAVKQNGITYESLKEMPYLEAAINETLRLHTPDSMLNKKMHPGDVSGWYKGSPRNVHSNSDPRHASRPRILSRTRLLQARKIPARKQGGSRPVHVPSFRCRATELRRTEDGNVASQGDACLSSPKDQISEVQ</sequence>